<name>A0ABV9SSM4_9ACTN</name>
<dbReference type="Proteomes" id="UP001595858">
    <property type="component" value="Unassembled WGS sequence"/>
</dbReference>
<proteinExistence type="predicted"/>
<dbReference type="RefSeq" id="WP_344142958.1">
    <property type="nucleotide sequence ID" value="NZ_BAAAQI010000006.1"/>
</dbReference>
<sequence length="67" mass="7731">MHVTPPLSSFPTPGWHEVTVDRYDTPPPTEYRAGCLTCRWMGSYFDEERDANAEGSRHENPAHRNRT</sequence>
<dbReference type="EMBL" id="JBHSIY010000028">
    <property type="protein sequence ID" value="MFC4869297.1"/>
    <property type="molecule type" value="Genomic_DNA"/>
</dbReference>
<gene>
    <name evidence="1" type="ORF">ACFPCZ_21905</name>
</gene>
<accession>A0ABV9SSM4</accession>
<reference evidence="2" key="1">
    <citation type="journal article" date="2019" name="Int. J. Syst. Evol. Microbiol.">
        <title>The Global Catalogue of Microorganisms (GCM) 10K type strain sequencing project: providing services to taxonomists for standard genome sequencing and annotation.</title>
        <authorList>
            <consortium name="The Broad Institute Genomics Platform"/>
            <consortium name="The Broad Institute Genome Sequencing Center for Infectious Disease"/>
            <person name="Wu L."/>
            <person name="Ma J."/>
        </authorList>
    </citation>
    <scope>NUCLEOTIDE SEQUENCE [LARGE SCALE GENOMIC DNA]</scope>
    <source>
        <strain evidence="2">CGMCC 4.7304</strain>
    </source>
</reference>
<comment type="caution">
    <text evidence="1">The sequence shown here is derived from an EMBL/GenBank/DDBJ whole genome shotgun (WGS) entry which is preliminary data.</text>
</comment>
<organism evidence="1 2">
    <name type="scientific">Streptomonospora arabica</name>
    <dbReference type="NCBI Taxonomy" id="412417"/>
    <lineage>
        <taxon>Bacteria</taxon>
        <taxon>Bacillati</taxon>
        <taxon>Actinomycetota</taxon>
        <taxon>Actinomycetes</taxon>
        <taxon>Streptosporangiales</taxon>
        <taxon>Nocardiopsidaceae</taxon>
        <taxon>Streptomonospora</taxon>
    </lineage>
</organism>
<evidence type="ECO:0000313" key="1">
    <source>
        <dbReference type="EMBL" id="MFC4869297.1"/>
    </source>
</evidence>
<protein>
    <submittedName>
        <fullName evidence="1">Uncharacterized protein</fullName>
    </submittedName>
</protein>
<evidence type="ECO:0000313" key="2">
    <source>
        <dbReference type="Proteomes" id="UP001595858"/>
    </source>
</evidence>
<keyword evidence="2" id="KW-1185">Reference proteome</keyword>